<dbReference type="PROSITE" id="PS50088">
    <property type="entry name" value="ANK_REPEAT"/>
    <property type="match status" value="2"/>
</dbReference>
<accession>A0A8H4KTR0</accession>
<evidence type="ECO:0000259" key="4">
    <source>
        <dbReference type="Pfam" id="PF24883"/>
    </source>
</evidence>
<keyword evidence="2" id="KW-0040">ANK repeat</keyword>
<name>A0A8H4KTR0_9HYPO</name>
<dbReference type="SUPFAM" id="SSF48403">
    <property type="entry name" value="Ankyrin repeat"/>
    <property type="match status" value="1"/>
</dbReference>
<evidence type="ECO:0000313" key="5">
    <source>
        <dbReference type="EMBL" id="KAF4457132.1"/>
    </source>
</evidence>
<evidence type="ECO:0000256" key="2">
    <source>
        <dbReference type="PROSITE-ProRule" id="PRU00023"/>
    </source>
</evidence>
<dbReference type="Gene3D" id="3.40.50.300">
    <property type="entry name" value="P-loop containing nucleotide triphosphate hydrolases"/>
    <property type="match status" value="1"/>
</dbReference>
<sequence>MSAVAQITAPLTADVRLIQVVSEFGAALDEKYRPIFKTWQTLSAPTETDVIRLTEEVNRDGTRLHHSSWKPFGTRLFKFLDQIQFLVKPGDILVSGSQNMIASGVWATVRVSLDVSKPPNIAVGYLSYFEKVSDLLMQLGYSTIVQRDRMQLFPGDADLKTFSCEYLIVIIEICRLMVSFERKNFITQLANTIMLEKTFKDHETKLGFWSKLINKKLSYLHEQSQIQANTAVASIKDTLSFWSDSRRRQAEDWRIQVLHQLSPHQARFDSTWRRERRKGSVEWIFNNERFINWKSASYSCTLLLHGPLGSGKTVTMANITGKLQPGSTTDDHQAGSKTCAVAVFFFQFLDPETLNPTTVLGSIAYQFLKSLSIPVDHPAYRNYHRDSTINNTDTIVDYIKMYFPINNHYFLVLDGLDELSIDAAREILQPLALLQTHFIFHICCSVRTESCIRRLVSQTLREMEPVSISTAEKDREIESYIDGELNRRAHVQKLNHISRAYIREALVLGAQGMYLWVALQLDSLFPIYGESVVCVENVVYFLNHLPAGLFDAFEATLSRIQNKQYGSRIFELVAAAKRPLTKDELRSALNIKPGVTSLNLNTLPLDADAMVYCCSGGLLQIDEEDNTVHFMHHSVLRHLLTDVQSHVEHKLEIYDDEEISDSSITQSGLEDMLTGRSTNRGSQSAEQKHQQETFLFSSHQADTTIGYVCLTCLHLKPHDRRIRQSKKLIIDHKTCEMISTAVVPQNLMTNLMTRVLQGQAKKNEIPKFDIARIIEDLSSAPLPIDASEGLAFASYAEAHWLDHTSRACFNKKDELNFHHLFVKLVRDNDPGISLPWHQNGHPKIVAWARDNQHIRLLYELLRSSRGSDFESIVKALSKVPADQLTGLLCHSSLPSDAMSTFLLEDCCNVAGVDTLLLLGASPNEKCKALDEARASSIGHRYGDRLTPLQVALHMMFKLQSFEADVIRRLLQAGAEVGSLRGSFPPIILAIEYYWGAGYQILFSFGARVSHFVNGSGIWPISPNLAMAGLDLAMFRGADADDMIQDLMDCGAEIKEYFKEQHWPVSCRTKNANAYALSRPYVFSGESDDWVALEAAPQHRHYLNAEDPEQAEVRVLKWLCRSRCNVNIFSANGITPLGLAIESLDCCMVKNLLLAGADPNQRYQFGGGTLPLLSAAKKRDEEIARLLISRGASIRRTVNRKKILDLAVKELFDATGGSSRNLNDILDARNLKDSRFSMPIFNTLFSAVYSFPQGLSDEEAERINHTKNLIWEHMRIALA</sequence>
<keyword evidence="1" id="KW-0677">Repeat</keyword>
<comment type="caution">
    <text evidence="5">The sequence shown here is derived from an EMBL/GenBank/DDBJ whole genome shotgun (WGS) entry which is preliminary data.</text>
</comment>
<dbReference type="SUPFAM" id="SSF52540">
    <property type="entry name" value="P-loop containing nucleoside triphosphate hydrolases"/>
    <property type="match status" value="1"/>
</dbReference>
<reference evidence="5" key="1">
    <citation type="submission" date="2020-01" db="EMBL/GenBank/DDBJ databases">
        <title>Identification and distribution of gene clusters putatively required for synthesis of sphingolipid metabolism inhibitors in phylogenetically diverse species of the filamentous fungus Fusarium.</title>
        <authorList>
            <person name="Kim H.-S."/>
            <person name="Busman M."/>
            <person name="Brown D.W."/>
            <person name="Divon H."/>
            <person name="Uhlig S."/>
            <person name="Proctor R.H."/>
        </authorList>
    </citation>
    <scope>NUCLEOTIDE SEQUENCE</scope>
    <source>
        <strain evidence="5">NRRL 53441</strain>
    </source>
</reference>
<dbReference type="PANTHER" id="PTHR10039:SF10">
    <property type="entry name" value="NACHT DOMAIN-CONTAINING PROTEIN"/>
    <property type="match status" value="1"/>
</dbReference>
<feature type="domain" description="Nephrocystin 3-like N-terminal" evidence="4">
    <location>
        <begin position="279"/>
        <end position="443"/>
    </location>
</feature>
<dbReference type="PROSITE" id="PS50297">
    <property type="entry name" value="ANK_REP_REGION"/>
    <property type="match status" value="1"/>
</dbReference>
<feature type="repeat" description="ANK" evidence="2">
    <location>
        <begin position="1131"/>
        <end position="1163"/>
    </location>
</feature>
<feature type="repeat" description="ANK" evidence="2">
    <location>
        <begin position="1166"/>
        <end position="1198"/>
    </location>
</feature>
<dbReference type="Pfam" id="PF22939">
    <property type="entry name" value="WHD_GPIID"/>
    <property type="match status" value="1"/>
</dbReference>
<dbReference type="InterPro" id="IPR027417">
    <property type="entry name" value="P-loop_NTPase"/>
</dbReference>
<dbReference type="InterPro" id="IPR054471">
    <property type="entry name" value="GPIID_WHD"/>
</dbReference>
<dbReference type="InterPro" id="IPR002110">
    <property type="entry name" value="Ankyrin_rpt"/>
</dbReference>
<evidence type="ECO:0000259" key="3">
    <source>
        <dbReference type="Pfam" id="PF22939"/>
    </source>
</evidence>
<dbReference type="OrthoDB" id="7464126at2759"/>
<proteinExistence type="predicted"/>
<dbReference type="EMBL" id="JAADJG010000034">
    <property type="protein sequence ID" value="KAF4457132.1"/>
    <property type="molecule type" value="Genomic_DNA"/>
</dbReference>
<protein>
    <submittedName>
        <fullName evidence="5">Vegetative incompatibility protein HET-E-1</fullName>
    </submittedName>
</protein>
<dbReference type="Gene3D" id="1.25.40.20">
    <property type="entry name" value="Ankyrin repeat-containing domain"/>
    <property type="match status" value="1"/>
</dbReference>
<dbReference type="Pfam" id="PF24883">
    <property type="entry name" value="NPHP3_N"/>
    <property type="match status" value="1"/>
</dbReference>
<organism evidence="5 6">
    <name type="scientific">Fusarium austroafricanum</name>
    <dbReference type="NCBI Taxonomy" id="2364996"/>
    <lineage>
        <taxon>Eukaryota</taxon>
        <taxon>Fungi</taxon>
        <taxon>Dikarya</taxon>
        <taxon>Ascomycota</taxon>
        <taxon>Pezizomycotina</taxon>
        <taxon>Sordariomycetes</taxon>
        <taxon>Hypocreomycetidae</taxon>
        <taxon>Hypocreales</taxon>
        <taxon>Nectriaceae</taxon>
        <taxon>Fusarium</taxon>
        <taxon>Fusarium concolor species complex</taxon>
    </lineage>
</organism>
<feature type="domain" description="GPI inositol-deacylase winged helix" evidence="3">
    <location>
        <begin position="554"/>
        <end position="642"/>
    </location>
</feature>
<evidence type="ECO:0000256" key="1">
    <source>
        <dbReference type="ARBA" id="ARBA00022737"/>
    </source>
</evidence>
<dbReference type="InterPro" id="IPR036770">
    <property type="entry name" value="Ankyrin_rpt-contain_sf"/>
</dbReference>
<gene>
    <name evidence="5" type="ORF">F53441_920</name>
</gene>
<dbReference type="AlphaFoldDB" id="A0A8H4KTR0"/>
<dbReference type="Proteomes" id="UP000605986">
    <property type="component" value="Unassembled WGS sequence"/>
</dbReference>
<dbReference type="SMART" id="SM00248">
    <property type="entry name" value="ANK"/>
    <property type="match status" value="3"/>
</dbReference>
<dbReference type="InterPro" id="IPR056884">
    <property type="entry name" value="NPHP3-like_N"/>
</dbReference>
<evidence type="ECO:0000313" key="6">
    <source>
        <dbReference type="Proteomes" id="UP000605986"/>
    </source>
</evidence>
<keyword evidence="6" id="KW-1185">Reference proteome</keyword>
<dbReference type="PANTHER" id="PTHR10039">
    <property type="entry name" value="AMELOGENIN"/>
    <property type="match status" value="1"/>
</dbReference>